<organism evidence="2 3">
    <name type="scientific">Xanthomonas vasicola pv. vasculorum</name>
    <dbReference type="NCBI Taxonomy" id="325776"/>
    <lineage>
        <taxon>Bacteria</taxon>
        <taxon>Pseudomonadati</taxon>
        <taxon>Pseudomonadota</taxon>
        <taxon>Gammaproteobacteria</taxon>
        <taxon>Lysobacterales</taxon>
        <taxon>Lysobacteraceae</taxon>
        <taxon>Xanthomonas</taxon>
    </lineage>
</organism>
<protein>
    <recommendedName>
        <fullName evidence="1">Novel STAND NTPase 1 domain-containing protein</fullName>
    </recommendedName>
</protein>
<name>A0AAE8JWM2_XANVA</name>
<evidence type="ECO:0000259" key="1">
    <source>
        <dbReference type="Pfam" id="PF20703"/>
    </source>
</evidence>
<dbReference type="AlphaFoldDB" id="A0AAE8JWM2"/>
<evidence type="ECO:0000313" key="2">
    <source>
        <dbReference type="EMBL" id="RNL01844.1"/>
    </source>
</evidence>
<dbReference type="InterPro" id="IPR049052">
    <property type="entry name" value="nSTAND1"/>
</dbReference>
<evidence type="ECO:0000313" key="3">
    <source>
        <dbReference type="Proteomes" id="UP000284283"/>
    </source>
</evidence>
<reference evidence="2 3" key="1">
    <citation type="submission" date="2018-03" db="EMBL/GenBank/DDBJ databases">
        <authorList>
            <person name="Wu G."/>
        </authorList>
    </citation>
    <scope>NUCLEOTIDE SEQUENCE [LARGE SCALE GENOMIC DNA]</scope>
    <source>
        <strain evidence="2 3">SAM-118</strain>
    </source>
</reference>
<sequence length="91" mass="9892">MSDIVELKRGDGHVDLLPPRDGEIGQIIRALAAMAGLRFEEDHNSAGRLDDALRDATARQPDALPLLQHLLHALHALHAQRSDDGLLTFAA</sequence>
<dbReference type="EMBL" id="PYTT01000104">
    <property type="protein sequence ID" value="RNL01844.1"/>
    <property type="molecule type" value="Genomic_DNA"/>
</dbReference>
<dbReference type="Pfam" id="PF20703">
    <property type="entry name" value="nSTAND1"/>
    <property type="match status" value="1"/>
</dbReference>
<feature type="domain" description="Novel STAND NTPase 1" evidence="1">
    <location>
        <begin position="11"/>
        <end position="90"/>
    </location>
</feature>
<dbReference type="Proteomes" id="UP000284283">
    <property type="component" value="Unassembled WGS sequence"/>
</dbReference>
<proteinExistence type="predicted"/>
<accession>A0AAE8JWM2</accession>
<gene>
    <name evidence="2" type="ORF">C9386_11535</name>
</gene>
<comment type="caution">
    <text evidence="2">The sequence shown here is derived from an EMBL/GenBank/DDBJ whole genome shotgun (WGS) entry which is preliminary data.</text>
</comment>